<organism evidence="8 9">
    <name type="scientific">Sphingobacterium haloxyli</name>
    <dbReference type="NCBI Taxonomy" id="2100533"/>
    <lineage>
        <taxon>Bacteria</taxon>
        <taxon>Pseudomonadati</taxon>
        <taxon>Bacteroidota</taxon>
        <taxon>Sphingobacteriia</taxon>
        <taxon>Sphingobacteriales</taxon>
        <taxon>Sphingobacteriaceae</taxon>
        <taxon>Sphingobacterium</taxon>
    </lineage>
</organism>
<comment type="similarity">
    <text evidence="2">Belongs to the SusD family.</text>
</comment>
<keyword evidence="3" id="KW-0732">Signal</keyword>
<evidence type="ECO:0000256" key="3">
    <source>
        <dbReference type="ARBA" id="ARBA00022729"/>
    </source>
</evidence>
<accession>A0A2S9J859</accession>
<keyword evidence="5" id="KW-0998">Cell outer membrane</keyword>
<protein>
    <recommendedName>
        <fullName evidence="10">RagB/SusD family nutrient uptake outer membrane protein</fullName>
    </recommendedName>
</protein>
<evidence type="ECO:0000259" key="7">
    <source>
        <dbReference type="Pfam" id="PF14322"/>
    </source>
</evidence>
<comment type="subcellular location">
    <subcellularLocation>
        <location evidence="1">Cell outer membrane</location>
    </subcellularLocation>
</comment>
<evidence type="ECO:0000313" key="8">
    <source>
        <dbReference type="EMBL" id="PRD48952.1"/>
    </source>
</evidence>
<keyword evidence="4" id="KW-0472">Membrane</keyword>
<keyword evidence="9" id="KW-1185">Reference proteome</keyword>
<dbReference type="Proteomes" id="UP000239711">
    <property type="component" value="Unassembled WGS sequence"/>
</dbReference>
<dbReference type="InterPro" id="IPR011990">
    <property type="entry name" value="TPR-like_helical_dom_sf"/>
</dbReference>
<evidence type="ECO:0000256" key="2">
    <source>
        <dbReference type="ARBA" id="ARBA00006275"/>
    </source>
</evidence>
<name>A0A2S9J859_9SPHI</name>
<dbReference type="RefSeq" id="WP_105715517.1">
    <property type="nucleotide sequence ID" value="NZ_PVBQ01000002.1"/>
</dbReference>
<feature type="domain" description="SusD-like N-terminal" evidence="7">
    <location>
        <begin position="26"/>
        <end position="216"/>
    </location>
</feature>
<sequence>MKNINRNIQTLGFCLVLILTTVSCNKWLDVRPSNQFDEGEQFQTAQGYIDVLVGAYQSMNDEATYGAELSFRFVDVLAQLYANKSNSSTDYYGLSARYAYTEANDSQHSPRAVIENLWAKQYNSIAQLNYLLKHMDTQPAELSEKDYRLIKGEALALRGFLHFDLLRLFAPAFSEATANEPAIPYVTEFTVSPSDVLTAAEIVERIETDMLAGIALQEEMQNIDQIAGNQGTTVIGAELSYMFRQNRMNYWAAKALLARMYRYAGDKENAKTYADEVINSGWFYFSPISGRNYDERDERSNIIFTSEHIFSLHHSRLNDVADDFFKTNALEPEGRDLFNTQSVLNGIYETTVDGLGSDIRSSLASPSRWSPHSNSAVYSKKYYSDHSTNVKQRLIPLIRLPEMYYIAAESAESLVEAREYLNVVREARNIVRPFTSENLPDEAALQDELFKEYRKEYYAEGQLWYFYKRFGYASLQNSVYFGTMNTVYTLPIPDMEIEFNPDYQKGGEK</sequence>
<dbReference type="InterPro" id="IPR033985">
    <property type="entry name" value="SusD-like_N"/>
</dbReference>
<evidence type="ECO:0000256" key="1">
    <source>
        <dbReference type="ARBA" id="ARBA00004442"/>
    </source>
</evidence>
<dbReference type="EMBL" id="PVBQ01000002">
    <property type="protein sequence ID" value="PRD48952.1"/>
    <property type="molecule type" value="Genomic_DNA"/>
</dbReference>
<evidence type="ECO:0008006" key="10">
    <source>
        <dbReference type="Google" id="ProtNLM"/>
    </source>
</evidence>
<dbReference type="PROSITE" id="PS51257">
    <property type="entry name" value="PROKAR_LIPOPROTEIN"/>
    <property type="match status" value="1"/>
</dbReference>
<feature type="domain" description="RagB/SusD" evidence="6">
    <location>
        <begin position="367"/>
        <end position="487"/>
    </location>
</feature>
<dbReference type="GO" id="GO:0009279">
    <property type="term" value="C:cell outer membrane"/>
    <property type="evidence" value="ECO:0007669"/>
    <property type="project" value="UniProtKB-SubCell"/>
</dbReference>
<dbReference type="SUPFAM" id="SSF48452">
    <property type="entry name" value="TPR-like"/>
    <property type="match status" value="1"/>
</dbReference>
<evidence type="ECO:0000256" key="5">
    <source>
        <dbReference type="ARBA" id="ARBA00023237"/>
    </source>
</evidence>
<comment type="caution">
    <text evidence="8">The sequence shown here is derived from an EMBL/GenBank/DDBJ whole genome shotgun (WGS) entry which is preliminary data.</text>
</comment>
<dbReference type="Gene3D" id="1.25.40.390">
    <property type="match status" value="1"/>
</dbReference>
<dbReference type="OrthoDB" id="1097962at2"/>
<gene>
    <name evidence="8" type="ORF">C5745_03165</name>
</gene>
<reference evidence="8 9" key="1">
    <citation type="submission" date="2018-02" db="EMBL/GenBank/DDBJ databases">
        <title>The draft genome of Sphingobacterium sp. 5JN-11.</title>
        <authorList>
            <person name="Liu L."/>
            <person name="Li L."/>
            <person name="Liang L."/>
            <person name="Zhang X."/>
            <person name="Wang T."/>
        </authorList>
    </citation>
    <scope>NUCLEOTIDE SEQUENCE [LARGE SCALE GENOMIC DNA]</scope>
    <source>
        <strain evidence="8 9">5JN-11</strain>
    </source>
</reference>
<dbReference type="InterPro" id="IPR012944">
    <property type="entry name" value="SusD_RagB_dom"/>
</dbReference>
<evidence type="ECO:0000256" key="4">
    <source>
        <dbReference type="ARBA" id="ARBA00023136"/>
    </source>
</evidence>
<evidence type="ECO:0000313" key="9">
    <source>
        <dbReference type="Proteomes" id="UP000239711"/>
    </source>
</evidence>
<dbReference type="Pfam" id="PF07980">
    <property type="entry name" value="SusD_RagB"/>
    <property type="match status" value="1"/>
</dbReference>
<dbReference type="Pfam" id="PF14322">
    <property type="entry name" value="SusD-like_3"/>
    <property type="match status" value="1"/>
</dbReference>
<evidence type="ECO:0000259" key="6">
    <source>
        <dbReference type="Pfam" id="PF07980"/>
    </source>
</evidence>
<proteinExistence type="inferred from homology"/>
<dbReference type="AlphaFoldDB" id="A0A2S9J859"/>